<evidence type="ECO:0000256" key="1">
    <source>
        <dbReference type="SAM" id="MobiDB-lite"/>
    </source>
</evidence>
<proteinExistence type="predicted"/>
<feature type="region of interest" description="Disordered" evidence="1">
    <location>
        <begin position="129"/>
        <end position="181"/>
    </location>
</feature>
<gene>
    <name evidence="2" type="ORF">EVAR_58114_1</name>
</gene>
<keyword evidence="3" id="KW-1185">Reference proteome</keyword>
<name>A0A4C1YKE9_EUMVA</name>
<feature type="compositionally biased region" description="Pro residues" evidence="1">
    <location>
        <begin position="132"/>
        <end position="142"/>
    </location>
</feature>
<dbReference type="Proteomes" id="UP000299102">
    <property type="component" value="Unassembled WGS sequence"/>
</dbReference>
<dbReference type="PROSITE" id="PS51257">
    <property type="entry name" value="PROKAR_LIPOPROTEIN"/>
    <property type="match status" value="1"/>
</dbReference>
<sequence length="181" mass="20118">MPWVPFKPNIVSRKGLGGARIWYSNIVTVSCSTHRRVLANACHARGIYHTRIEASDWRFPVHNPRLTACYLRDVGVAADTYGHTRPRPARARPRPPPYMPRMARLTCTCRMCSHVSGMTRASAQVGGAWLTPPSPLSAPATPPADALRAPPAPPRRTRSPERELYVTDIYSAAPLSRRNDK</sequence>
<organism evidence="2 3">
    <name type="scientific">Eumeta variegata</name>
    <name type="common">Bagworm moth</name>
    <name type="synonym">Eumeta japonica</name>
    <dbReference type="NCBI Taxonomy" id="151549"/>
    <lineage>
        <taxon>Eukaryota</taxon>
        <taxon>Metazoa</taxon>
        <taxon>Ecdysozoa</taxon>
        <taxon>Arthropoda</taxon>
        <taxon>Hexapoda</taxon>
        <taxon>Insecta</taxon>
        <taxon>Pterygota</taxon>
        <taxon>Neoptera</taxon>
        <taxon>Endopterygota</taxon>
        <taxon>Lepidoptera</taxon>
        <taxon>Glossata</taxon>
        <taxon>Ditrysia</taxon>
        <taxon>Tineoidea</taxon>
        <taxon>Psychidae</taxon>
        <taxon>Oiketicinae</taxon>
        <taxon>Eumeta</taxon>
    </lineage>
</organism>
<dbReference type="EMBL" id="BGZK01001294">
    <property type="protein sequence ID" value="GBP76598.1"/>
    <property type="molecule type" value="Genomic_DNA"/>
</dbReference>
<dbReference type="AlphaFoldDB" id="A0A4C1YKE9"/>
<reference evidence="2 3" key="1">
    <citation type="journal article" date="2019" name="Commun. Biol.">
        <title>The bagworm genome reveals a unique fibroin gene that provides high tensile strength.</title>
        <authorList>
            <person name="Kono N."/>
            <person name="Nakamura H."/>
            <person name="Ohtoshi R."/>
            <person name="Tomita M."/>
            <person name="Numata K."/>
            <person name="Arakawa K."/>
        </authorList>
    </citation>
    <scope>NUCLEOTIDE SEQUENCE [LARGE SCALE GENOMIC DNA]</scope>
</reference>
<evidence type="ECO:0000313" key="2">
    <source>
        <dbReference type="EMBL" id="GBP76598.1"/>
    </source>
</evidence>
<protein>
    <submittedName>
        <fullName evidence="2">Uncharacterized protein</fullName>
    </submittedName>
</protein>
<evidence type="ECO:0000313" key="3">
    <source>
        <dbReference type="Proteomes" id="UP000299102"/>
    </source>
</evidence>
<comment type="caution">
    <text evidence="2">The sequence shown here is derived from an EMBL/GenBank/DDBJ whole genome shotgun (WGS) entry which is preliminary data.</text>
</comment>
<accession>A0A4C1YKE9</accession>